<evidence type="ECO:0000256" key="1">
    <source>
        <dbReference type="SAM" id="MobiDB-lite"/>
    </source>
</evidence>
<evidence type="ECO:0000313" key="4">
    <source>
        <dbReference type="Proteomes" id="UP000447873"/>
    </source>
</evidence>
<evidence type="ECO:0000256" key="2">
    <source>
        <dbReference type="SAM" id="Phobius"/>
    </source>
</evidence>
<dbReference type="EMBL" id="WNWS01000281">
    <property type="protein sequence ID" value="KAE9972029.1"/>
    <property type="molecule type" value="Genomic_DNA"/>
</dbReference>
<keyword evidence="2" id="KW-0812">Transmembrane</keyword>
<dbReference type="InterPro" id="IPR053247">
    <property type="entry name" value="GPCR_GPR1/git3-like"/>
</dbReference>
<evidence type="ECO:0000313" key="3">
    <source>
        <dbReference type="EMBL" id="KAE9972029.1"/>
    </source>
</evidence>
<feature type="transmembrane region" description="Helical" evidence="2">
    <location>
        <begin position="59"/>
        <end position="79"/>
    </location>
</feature>
<proteinExistence type="predicted"/>
<dbReference type="PANTHER" id="PTHR42058:SF1">
    <property type="entry name" value="G-PROTEIN COUPLED RECEPTORS FAMILY 2 PROFILE 2 DOMAIN-CONTAINING PROTEIN"/>
    <property type="match status" value="1"/>
</dbReference>
<feature type="compositionally biased region" description="Pro residues" evidence="1">
    <location>
        <begin position="262"/>
        <end position="292"/>
    </location>
</feature>
<comment type="caution">
    <text evidence="3">The sequence shown here is derived from an EMBL/GenBank/DDBJ whole genome shotgun (WGS) entry which is preliminary data.</text>
</comment>
<reference evidence="3 4" key="1">
    <citation type="submission" date="2018-12" db="EMBL/GenBank/DDBJ databases">
        <title>Venturia inaequalis Genome Resource.</title>
        <authorList>
            <person name="Lichtner F.J."/>
        </authorList>
    </citation>
    <scope>NUCLEOTIDE SEQUENCE [LARGE SCALE GENOMIC DNA]</scope>
    <source>
        <strain evidence="3 4">120213</strain>
    </source>
</reference>
<sequence length="292" mass="31854">MTFMYCGKVYFREVFNDDRPHSSVSSDLPSYQASSLRTTSAKAVWQRVQKVLWLQWRSITIIVFLLVDIIFLAIVWVQLDNAVGAAKAGKLEHILPFVTCLATHSGVKEKCFKYGQDALVSEGAAIASLMLLSLTGVQTGLMMSRTSIFVGWYELFLAKFGGKREFVSLDAKRYSQDTRTLELIKTGGSPHTALTEAPESPDLDKQASASTFGSPGSAQSERVYRQHNLSFSGPRPPSSQGAVADWQTAEEVFARGGLRSHPPSPSISNPPPGGPPPPPPPPPTQINPPKPR</sequence>
<dbReference type="Proteomes" id="UP000447873">
    <property type="component" value="Unassembled WGS sequence"/>
</dbReference>
<gene>
    <name evidence="3" type="ORF">EG328_005251</name>
</gene>
<keyword evidence="2" id="KW-1133">Transmembrane helix</keyword>
<keyword evidence="2" id="KW-0472">Membrane</keyword>
<feature type="region of interest" description="Disordered" evidence="1">
    <location>
        <begin position="183"/>
        <end position="292"/>
    </location>
</feature>
<dbReference type="AlphaFoldDB" id="A0A8H3UKP0"/>
<feature type="compositionally biased region" description="Polar residues" evidence="1">
    <location>
        <begin position="207"/>
        <end position="220"/>
    </location>
</feature>
<name>A0A8H3UKP0_VENIN</name>
<protein>
    <submittedName>
        <fullName evidence="3">Uncharacterized protein</fullName>
    </submittedName>
</protein>
<dbReference type="PANTHER" id="PTHR42058">
    <property type="entry name" value="G_PROTEIN_RECEP_F2_4 DOMAIN-CONTAINING PROTEIN"/>
    <property type="match status" value="1"/>
</dbReference>
<organism evidence="3 4">
    <name type="scientific">Venturia inaequalis</name>
    <name type="common">Apple scab fungus</name>
    <dbReference type="NCBI Taxonomy" id="5025"/>
    <lineage>
        <taxon>Eukaryota</taxon>
        <taxon>Fungi</taxon>
        <taxon>Dikarya</taxon>
        <taxon>Ascomycota</taxon>
        <taxon>Pezizomycotina</taxon>
        <taxon>Dothideomycetes</taxon>
        <taxon>Pleosporomycetidae</taxon>
        <taxon>Venturiales</taxon>
        <taxon>Venturiaceae</taxon>
        <taxon>Venturia</taxon>
    </lineage>
</organism>
<accession>A0A8H3UKP0</accession>